<dbReference type="PROSITE" id="PS00640">
    <property type="entry name" value="THIOL_PROTEASE_ASN"/>
    <property type="match status" value="1"/>
</dbReference>
<evidence type="ECO:0000256" key="3">
    <source>
        <dbReference type="ARBA" id="ARBA00022729"/>
    </source>
</evidence>
<gene>
    <name evidence="9" type="ORF">MERR_LOCUS12921</name>
    <name evidence="10" type="ORF">MERR_LOCUS18453</name>
</gene>
<dbReference type="SUPFAM" id="SSF54001">
    <property type="entry name" value="Cysteine proteinases"/>
    <property type="match status" value="1"/>
</dbReference>
<dbReference type="SMART" id="SM00848">
    <property type="entry name" value="Inhibitor_I29"/>
    <property type="match status" value="1"/>
</dbReference>
<keyword evidence="2" id="KW-0645">Protease</keyword>
<evidence type="ECO:0000256" key="5">
    <source>
        <dbReference type="ARBA" id="ARBA00022807"/>
    </source>
</evidence>
<keyword evidence="11" id="KW-1185">Reference proteome</keyword>
<dbReference type="PROSITE" id="PS00639">
    <property type="entry name" value="THIOL_PROTEASE_HIS"/>
    <property type="match status" value="1"/>
</dbReference>
<reference evidence="10 11" key="1">
    <citation type="submission" date="2020-01" db="EMBL/GenBank/DDBJ databases">
        <authorList>
            <person name="Mishra B."/>
        </authorList>
    </citation>
    <scope>NUCLEOTIDE SEQUENCE [LARGE SCALE GENOMIC DNA]</scope>
</reference>
<protein>
    <recommendedName>
        <fullName evidence="12">Peptidase C1A papain C-terminal domain-containing protein</fullName>
    </recommendedName>
</protein>
<accession>A0A6D2J123</accession>
<dbReference type="GO" id="GO:0006508">
    <property type="term" value="P:proteolysis"/>
    <property type="evidence" value="ECO:0007669"/>
    <property type="project" value="UniProtKB-KW"/>
</dbReference>
<evidence type="ECO:0000256" key="6">
    <source>
        <dbReference type="ARBA" id="ARBA00023157"/>
    </source>
</evidence>
<dbReference type="Pfam" id="PF08246">
    <property type="entry name" value="Inhibitor_I29"/>
    <property type="match status" value="1"/>
</dbReference>
<name>A0A6D2J123_9BRAS</name>
<dbReference type="GO" id="GO:0008234">
    <property type="term" value="F:cysteine-type peptidase activity"/>
    <property type="evidence" value="ECO:0007669"/>
    <property type="project" value="UniProtKB-KW"/>
</dbReference>
<dbReference type="InterPro" id="IPR039417">
    <property type="entry name" value="Peptidase_C1A_papain-like"/>
</dbReference>
<dbReference type="EMBL" id="CACVBM020001032">
    <property type="protein sequence ID" value="CAA7025686.1"/>
    <property type="molecule type" value="Genomic_DNA"/>
</dbReference>
<evidence type="ECO:0000259" key="7">
    <source>
        <dbReference type="SMART" id="SM00645"/>
    </source>
</evidence>
<dbReference type="OrthoDB" id="10253408at2759"/>
<organism evidence="10 11">
    <name type="scientific">Microthlaspi erraticum</name>
    <dbReference type="NCBI Taxonomy" id="1685480"/>
    <lineage>
        <taxon>Eukaryota</taxon>
        <taxon>Viridiplantae</taxon>
        <taxon>Streptophyta</taxon>
        <taxon>Embryophyta</taxon>
        <taxon>Tracheophyta</taxon>
        <taxon>Spermatophyta</taxon>
        <taxon>Magnoliopsida</taxon>
        <taxon>eudicotyledons</taxon>
        <taxon>Gunneridae</taxon>
        <taxon>Pentapetalae</taxon>
        <taxon>rosids</taxon>
        <taxon>malvids</taxon>
        <taxon>Brassicales</taxon>
        <taxon>Brassicaceae</taxon>
        <taxon>Coluteocarpeae</taxon>
        <taxon>Microthlaspi</taxon>
    </lineage>
</organism>
<comment type="similarity">
    <text evidence="1">Belongs to the peptidase C1 family.</text>
</comment>
<dbReference type="InterPro" id="IPR000668">
    <property type="entry name" value="Peptidase_C1A_C"/>
</dbReference>
<keyword evidence="6" id="KW-1015">Disulfide bond</keyword>
<dbReference type="Gene3D" id="3.90.70.10">
    <property type="entry name" value="Cysteine proteinases"/>
    <property type="match status" value="1"/>
</dbReference>
<dbReference type="PANTHER" id="PTHR12411">
    <property type="entry name" value="CYSTEINE PROTEASE FAMILY C1-RELATED"/>
    <property type="match status" value="1"/>
</dbReference>
<dbReference type="FunFam" id="3.90.70.10:FF:000067">
    <property type="entry name" value="Senescence-specific cysteine protease"/>
    <property type="match status" value="1"/>
</dbReference>
<keyword evidence="5" id="KW-0788">Thiol protease</keyword>
<feature type="domain" description="Cathepsin propeptide inhibitor" evidence="8">
    <location>
        <begin position="25"/>
        <end position="78"/>
    </location>
</feature>
<dbReference type="InterPro" id="IPR025661">
    <property type="entry name" value="Pept_asp_AS"/>
</dbReference>
<evidence type="ECO:0000313" key="9">
    <source>
        <dbReference type="EMBL" id="CAA7025686.1"/>
    </source>
</evidence>
<dbReference type="Pfam" id="PF00112">
    <property type="entry name" value="Peptidase_C1"/>
    <property type="match status" value="1"/>
</dbReference>
<dbReference type="EMBL" id="CACVBM020001105">
    <property type="protein sequence ID" value="CAA7031218.1"/>
    <property type="molecule type" value="Genomic_DNA"/>
</dbReference>
<dbReference type="AlphaFoldDB" id="A0A6D2J123"/>
<evidence type="ECO:0000313" key="10">
    <source>
        <dbReference type="EMBL" id="CAA7031218.1"/>
    </source>
</evidence>
<evidence type="ECO:0000256" key="1">
    <source>
        <dbReference type="ARBA" id="ARBA00008455"/>
    </source>
</evidence>
<evidence type="ECO:0008006" key="12">
    <source>
        <dbReference type="Google" id="ProtNLM"/>
    </source>
</evidence>
<evidence type="ECO:0000256" key="4">
    <source>
        <dbReference type="ARBA" id="ARBA00022801"/>
    </source>
</evidence>
<evidence type="ECO:0000259" key="8">
    <source>
        <dbReference type="SMART" id="SM00848"/>
    </source>
</evidence>
<dbReference type="InterPro" id="IPR013201">
    <property type="entry name" value="Prot_inhib_I29"/>
</dbReference>
<evidence type="ECO:0000313" key="11">
    <source>
        <dbReference type="Proteomes" id="UP000467841"/>
    </source>
</evidence>
<dbReference type="PROSITE" id="PS00139">
    <property type="entry name" value="THIOL_PROTEASE_CYS"/>
    <property type="match status" value="1"/>
</dbReference>
<dbReference type="InterPro" id="IPR013128">
    <property type="entry name" value="Peptidase_C1A"/>
</dbReference>
<dbReference type="SMART" id="SM00645">
    <property type="entry name" value="Pept_C1"/>
    <property type="match status" value="1"/>
</dbReference>
<feature type="domain" description="Peptidase C1A papain C-terminal" evidence="7">
    <location>
        <begin position="107"/>
        <end position="319"/>
    </location>
</feature>
<evidence type="ECO:0000256" key="2">
    <source>
        <dbReference type="ARBA" id="ARBA00022670"/>
    </source>
</evidence>
<dbReference type="CDD" id="cd02248">
    <property type="entry name" value="Peptidase_C1A"/>
    <property type="match status" value="1"/>
</dbReference>
<keyword evidence="3" id="KW-0732">Signal</keyword>
<dbReference type="InterPro" id="IPR000169">
    <property type="entry name" value="Pept_cys_AS"/>
</dbReference>
<dbReference type="PRINTS" id="PR00705">
    <property type="entry name" value="PAPAIN"/>
</dbReference>
<proteinExistence type="inferred from homology"/>
<sequence length="324" mass="36362">MLLNVWGFEYQEQELKSDKGLQMLYNRWMIHHDVQVEQGMKKFHVFKENAIHVLTANNVTRSYKLKLNMFANLTASEFFDMFICIELKNMIAPSAKQSIYENDEVQSPVSVDWRQMGAVTEVKTQGDCGSCWALATVAAVEGINYIRTNELVSLSAQELIDCDTENFGCGGGSRRRAFEYIMKNGVTTEANYPYKAVTGECDPSKSKGIKVTINTYGYVRRNDEAALLKTVASQPVTVGLDTSLFQFYSKGILTGHCETGISHSMLVVGYGTEPDGTKYWIVKNSWSPEWGESGYVRIERGIADPKGRCGIAMNPVYPVKFPVR</sequence>
<dbReference type="InterPro" id="IPR025660">
    <property type="entry name" value="Pept_his_AS"/>
</dbReference>
<keyword evidence="4" id="KW-0378">Hydrolase</keyword>
<dbReference type="InterPro" id="IPR038765">
    <property type="entry name" value="Papain-like_cys_pep_sf"/>
</dbReference>
<dbReference type="Proteomes" id="UP000467841">
    <property type="component" value="Unassembled WGS sequence"/>
</dbReference>